<protein>
    <recommendedName>
        <fullName evidence="3">C-methyltransferase domain-containing protein</fullName>
    </recommendedName>
</protein>
<dbReference type="EMBL" id="MHMW01000017">
    <property type="protein sequence ID" value="OGZ34228.1"/>
    <property type="molecule type" value="Genomic_DNA"/>
</dbReference>
<dbReference type="Pfam" id="PF13489">
    <property type="entry name" value="Methyltransf_23"/>
    <property type="match status" value="1"/>
</dbReference>
<sequence length="394" mass="45479">MNKFIIPNLIFDTGTYKKRDSRLPLRLPFELDYNDEKNLIVQKSNEKVRRALERYYSSGGYASSPLGEGQYAKKQGDDIFKVIKQSLLERKKTVKNTTFLEIGAGYGYLLYLLKKEGAKDILGLEPGKEGIEGSKKYGVPFMHDFFPSQSLKKDFDFIFSYAVLEHIENPLFILKEIYKKLNDKGMTFIAVPDNEKKLEIADLSIISHQHFNYFTKNSLSDLMEKAGFKNVKVIESKRRSIIFAWGAKKLDFVKKILVKKNLSDRPIFKKFTSNFLKNVKTIQKLIRGHEKDGRKIGLYAPYSNLLGLLKFKNNPRIFQGDKFKHGKFMAGYPRPIEPPDNLLKQPLDVLFIAPIDYDKEIRENLKKIGVKAEIVSLKTIYEKNSGIKYKISSK</sequence>
<organism evidence="1 2">
    <name type="scientific">Candidatus Portnoybacteria bacterium RBG_19FT_COMBO_36_7</name>
    <dbReference type="NCBI Taxonomy" id="1801992"/>
    <lineage>
        <taxon>Bacteria</taxon>
        <taxon>Candidatus Portnoyibacteriota</taxon>
    </lineage>
</organism>
<comment type="caution">
    <text evidence="1">The sequence shown here is derived from an EMBL/GenBank/DDBJ whole genome shotgun (WGS) entry which is preliminary data.</text>
</comment>
<dbReference type="Proteomes" id="UP000179099">
    <property type="component" value="Unassembled WGS sequence"/>
</dbReference>
<dbReference type="STRING" id="1801992.A2Y98_01090"/>
<dbReference type="Gene3D" id="3.40.50.150">
    <property type="entry name" value="Vaccinia Virus protein VP39"/>
    <property type="match status" value="1"/>
</dbReference>
<evidence type="ECO:0008006" key="3">
    <source>
        <dbReference type="Google" id="ProtNLM"/>
    </source>
</evidence>
<accession>A0A1G2F9D7</accession>
<dbReference type="CDD" id="cd02440">
    <property type="entry name" value="AdoMet_MTases"/>
    <property type="match status" value="1"/>
</dbReference>
<evidence type="ECO:0000313" key="2">
    <source>
        <dbReference type="Proteomes" id="UP000179099"/>
    </source>
</evidence>
<dbReference type="PANTHER" id="PTHR43861">
    <property type="entry name" value="TRANS-ACONITATE 2-METHYLTRANSFERASE-RELATED"/>
    <property type="match status" value="1"/>
</dbReference>
<evidence type="ECO:0000313" key="1">
    <source>
        <dbReference type="EMBL" id="OGZ34228.1"/>
    </source>
</evidence>
<reference evidence="1 2" key="1">
    <citation type="journal article" date="2016" name="Nat. Commun.">
        <title>Thousands of microbial genomes shed light on interconnected biogeochemical processes in an aquifer system.</title>
        <authorList>
            <person name="Anantharaman K."/>
            <person name="Brown C.T."/>
            <person name="Hug L.A."/>
            <person name="Sharon I."/>
            <person name="Castelle C.J."/>
            <person name="Probst A.J."/>
            <person name="Thomas B.C."/>
            <person name="Singh A."/>
            <person name="Wilkins M.J."/>
            <person name="Karaoz U."/>
            <person name="Brodie E.L."/>
            <person name="Williams K.H."/>
            <person name="Hubbard S.S."/>
            <person name="Banfield J.F."/>
        </authorList>
    </citation>
    <scope>NUCLEOTIDE SEQUENCE [LARGE SCALE GENOMIC DNA]</scope>
</reference>
<dbReference type="Gene3D" id="3.40.50.720">
    <property type="entry name" value="NAD(P)-binding Rossmann-like Domain"/>
    <property type="match status" value="1"/>
</dbReference>
<dbReference type="AlphaFoldDB" id="A0A1G2F9D7"/>
<gene>
    <name evidence="1" type="ORF">A2Y98_01090</name>
</gene>
<proteinExistence type="predicted"/>
<name>A0A1G2F9D7_9BACT</name>
<dbReference type="InterPro" id="IPR029063">
    <property type="entry name" value="SAM-dependent_MTases_sf"/>
</dbReference>
<dbReference type="SUPFAM" id="SSF53335">
    <property type="entry name" value="S-adenosyl-L-methionine-dependent methyltransferases"/>
    <property type="match status" value="1"/>
</dbReference>